<dbReference type="Proteomes" id="UP000646827">
    <property type="component" value="Unassembled WGS sequence"/>
</dbReference>
<dbReference type="AlphaFoldDB" id="A0A8H7V6A4"/>
<dbReference type="EMBL" id="JAEPRB010001031">
    <property type="protein sequence ID" value="KAG2208790.1"/>
    <property type="molecule type" value="Genomic_DNA"/>
</dbReference>
<organism evidence="2 3">
    <name type="scientific">Circinella minor</name>
    <dbReference type="NCBI Taxonomy" id="1195481"/>
    <lineage>
        <taxon>Eukaryota</taxon>
        <taxon>Fungi</taxon>
        <taxon>Fungi incertae sedis</taxon>
        <taxon>Mucoromycota</taxon>
        <taxon>Mucoromycotina</taxon>
        <taxon>Mucoromycetes</taxon>
        <taxon>Mucorales</taxon>
        <taxon>Lichtheimiaceae</taxon>
        <taxon>Circinella</taxon>
    </lineage>
</organism>
<accession>A0A8H7V6A4</accession>
<gene>
    <name evidence="2" type="ORF">INT45_010950</name>
</gene>
<feature type="compositionally biased region" description="Acidic residues" evidence="1">
    <location>
        <begin position="35"/>
        <end position="46"/>
    </location>
</feature>
<evidence type="ECO:0000256" key="1">
    <source>
        <dbReference type="SAM" id="MobiDB-lite"/>
    </source>
</evidence>
<sequence length="101" mass="11652">MYSSPKDEYVSMGNYELLQQKEAIKLRVLNPNDIGNEDENDQEDQGGQELLPRSVNDQSDDEVFETQYPSLMARHLYKLYASKSWNGVTAYSMHTPPCQFL</sequence>
<evidence type="ECO:0000313" key="3">
    <source>
        <dbReference type="Proteomes" id="UP000646827"/>
    </source>
</evidence>
<keyword evidence="3" id="KW-1185">Reference proteome</keyword>
<protein>
    <submittedName>
        <fullName evidence="2">Uncharacterized protein</fullName>
    </submittedName>
</protein>
<feature type="region of interest" description="Disordered" evidence="1">
    <location>
        <begin position="31"/>
        <end position="61"/>
    </location>
</feature>
<comment type="caution">
    <text evidence="2">The sequence shown here is derived from an EMBL/GenBank/DDBJ whole genome shotgun (WGS) entry which is preliminary data.</text>
</comment>
<name>A0A8H7V6A4_9FUNG</name>
<proteinExistence type="predicted"/>
<evidence type="ECO:0000313" key="2">
    <source>
        <dbReference type="EMBL" id="KAG2208790.1"/>
    </source>
</evidence>
<reference evidence="2 3" key="1">
    <citation type="submission" date="2020-12" db="EMBL/GenBank/DDBJ databases">
        <title>Metabolic potential, ecology and presence of endohyphal bacteria is reflected in genomic diversity of Mucoromycotina.</title>
        <authorList>
            <person name="Muszewska A."/>
            <person name="Okrasinska A."/>
            <person name="Steczkiewicz K."/>
            <person name="Drgas O."/>
            <person name="Orlowska M."/>
            <person name="Perlinska-Lenart U."/>
            <person name="Aleksandrzak-Piekarczyk T."/>
            <person name="Szatraj K."/>
            <person name="Zielenkiewicz U."/>
            <person name="Pilsyk S."/>
            <person name="Malc E."/>
            <person name="Mieczkowski P."/>
            <person name="Kruszewska J.S."/>
            <person name="Biernat P."/>
            <person name="Pawlowska J."/>
        </authorList>
    </citation>
    <scope>NUCLEOTIDE SEQUENCE [LARGE SCALE GENOMIC DNA]</scope>
    <source>
        <strain evidence="2 3">CBS 142.35</strain>
    </source>
</reference>